<evidence type="ECO:0000313" key="1">
    <source>
        <dbReference type="EMBL" id="GIL94560.1"/>
    </source>
</evidence>
<organism evidence="1 2">
    <name type="scientific">Volvox reticuliferus</name>
    <dbReference type="NCBI Taxonomy" id="1737510"/>
    <lineage>
        <taxon>Eukaryota</taxon>
        <taxon>Viridiplantae</taxon>
        <taxon>Chlorophyta</taxon>
        <taxon>core chlorophytes</taxon>
        <taxon>Chlorophyceae</taxon>
        <taxon>CS clade</taxon>
        <taxon>Chlamydomonadales</taxon>
        <taxon>Volvocaceae</taxon>
        <taxon>Volvox</taxon>
    </lineage>
</organism>
<proteinExistence type="predicted"/>
<accession>A0A8J4D698</accession>
<evidence type="ECO:0000313" key="2">
    <source>
        <dbReference type="Proteomes" id="UP000722791"/>
    </source>
</evidence>
<comment type="caution">
    <text evidence="1">The sequence shown here is derived from an EMBL/GenBank/DDBJ whole genome shotgun (WGS) entry which is preliminary data.</text>
</comment>
<sequence length="99" mass="10567">MYMADVHGGGAILVGDDADCTLWPAAAAAGSCTPSFGEVRNEQPVDRRTFLYGTPTAPEIVLAADPLPLMSLLVHLLFLLMRGHIHAHIHIGCCCRGIE</sequence>
<name>A0A8J4D698_9CHLO</name>
<protein>
    <submittedName>
        <fullName evidence="1">Uncharacterized protein</fullName>
    </submittedName>
</protein>
<dbReference type="Proteomes" id="UP000722791">
    <property type="component" value="Unassembled WGS sequence"/>
</dbReference>
<dbReference type="AlphaFoldDB" id="A0A8J4D698"/>
<gene>
    <name evidence="1" type="ORF">Vretimale_786</name>
</gene>
<dbReference type="EMBL" id="BNCQ01000001">
    <property type="protein sequence ID" value="GIL94560.1"/>
    <property type="molecule type" value="Genomic_DNA"/>
</dbReference>
<reference evidence="1" key="1">
    <citation type="journal article" date="2021" name="Proc. Natl. Acad. Sci. U.S.A.">
        <title>Three genomes in the algal genus Volvox reveal the fate of a haploid sex-determining region after a transition to homothallism.</title>
        <authorList>
            <person name="Yamamoto K."/>
            <person name="Hamaji T."/>
            <person name="Kawai-Toyooka H."/>
            <person name="Matsuzaki R."/>
            <person name="Takahashi F."/>
            <person name="Nishimura Y."/>
            <person name="Kawachi M."/>
            <person name="Noguchi H."/>
            <person name="Minakuchi Y."/>
            <person name="Umen J.G."/>
            <person name="Toyoda A."/>
            <person name="Nozaki H."/>
        </authorList>
    </citation>
    <scope>NUCLEOTIDE SEQUENCE</scope>
    <source>
        <strain evidence="1">NIES-3785</strain>
    </source>
</reference>